<gene>
    <name evidence="1" type="ORF">CNF02_10510</name>
</gene>
<reference evidence="1 2" key="1">
    <citation type="submission" date="2017-08" db="EMBL/GenBank/DDBJ databases">
        <title>Fine stratification of microbial communities through a metagenomic profile of the photic zone.</title>
        <authorList>
            <person name="Haro-Moreno J.M."/>
            <person name="Lopez-Perez M."/>
            <person name="De La Torre J."/>
            <person name="Picazo A."/>
            <person name="Camacho A."/>
            <person name="Rodriguez-Valera F."/>
        </authorList>
    </citation>
    <scope>NUCLEOTIDE SEQUENCE [LARGE SCALE GENOMIC DNA]</scope>
    <source>
        <strain evidence="1">MED-G28</strain>
    </source>
</reference>
<dbReference type="Proteomes" id="UP000219329">
    <property type="component" value="Unassembled WGS sequence"/>
</dbReference>
<comment type="caution">
    <text evidence="1">The sequence shown here is derived from an EMBL/GenBank/DDBJ whole genome shotgun (WGS) entry which is preliminary data.</text>
</comment>
<evidence type="ECO:0000313" key="1">
    <source>
        <dbReference type="EMBL" id="PDH32902.1"/>
    </source>
</evidence>
<dbReference type="EMBL" id="NTJZ01000012">
    <property type="protein sequence ID" value="PDH32902.1"/>
    <property type="molecule type" value="Genomic_DNA"/>
</dbReference>
<accession>A0A2A5W919</accession>
<proteinExistence type="predicted"/>
<evidence type="ECO:0000313" key="2">
    <source>
        <dbReference type="Proteomes" id="UP000219329"/>
    </source>
</evidence>
<name>A0A2A5W919_9GAMM</name>
<organism evidence="1 2">
    <name type="scientific">OM182 bacterium MED-G28</name>
    <dbReference type="NCBI Taxonomy" id="1986256"/>
    <lineage>
        <taxon>Bacteria</taxon>
        <taxon>Pseudomonadati</taxon>
        <taxon>Pseudomonadota</taxon>
        <taxon>Gammaproteobacteria</taxon>
        <taxon>OMG group</taxon>
        <taxon>OM182 clade</taxon>
    </lineage>
</organism>
<protein>
    <submittedName>
        <fullName evidence="1">Uncharacterized protein</fullName>
    </submittedName>
</protein>
<sequence>MLSSDPTVHRTAMPVRATKINHIKDLFQIKKASFYPGLRNIEKSNRRLNLRQEYNIPILYLPRRREGISENNIKDKQSY</sequence>
<dbReference type="AlphaFoldDB" id="A0A2A5W919"/>